<dbReference type="InterPro" id="IPR024410">
    <property type="entry name" value="Phage_TAC_12"/>
</dbReference>
<dbReference type="EMBL" id="JABEVU030000001">
    <property type="protein sequence ID" value="MDB0581240.1"/>
    <property type="molecule type" value="Genomic_DNA"/>
</dbReference>
<proteinExistence type="predicted"/>
<dbReference type="Pfam" id="PF12363">
    <property type="entry name" value="Phage_TAC_12"/>
    <property type="match status" value="1"/>
</dbReference>
<name>A0A0C2DJ10_9STAP</name>
<dbReference type="Proteomes" id="UP000031546">
    <property type="component" value="Unassembled WGS sequence"/>
</dbReference>
<keyword evidence="4" id="KW-1185">Reference proteome</keyword>
<comment type="caution">
    <text evidence="1">The sequence shown here is derived from an EMBL/GenBank/DDBJ whole genome shotgun (WGS) entry which is preliminary data.</text>
</comment>
<reference evidence="4" key="2">
    <citation type="submission" date="2020-04" db="EMBL/GenBank/DDBJ databases">
        <title>Genome analysis and biological profiling of marine Cellulosimicrobium funkei MOSEL-ME6.</title>
        <authorList>
            <person name="Tanveer F."/>
            <person name="Xie Y."/>
            <person name="Shinwari Z.K."/>
        </authorList>
    </citation>
    <scope>NUCLEOTIDE SEQUENCE [LARGE SCALE GENOMIC DNA]</scope>
    <source>
        <strain evidence="4">MOSEL-ME25</strain>
    </source>
</reference>
<evidence type="ECO:0000313" key="2">
    <source>
        <dbReference type="EMBL" id="MDB0581240.1"/>
    </source>
</evidence>
<dbReference type="Proteomes" id="UP000527860">
    <property type="component" value="Unassembled WGS sequence"/>
</dbReference>
<evidence type="ECO:0000313" key="3">
    <source>
        <dbReference type="Proteomes" id="UP000031546"/>
    </source>
</evidence>
<dbReference type="OrthoDB" id="2411624at2"/>
<dbReference type="EMBL" id="JXII01000009">
    <property type="protein sequence ID" value="KIH69943.1"/>
    <property type="molecule type" value="Genomic_DNA"/>
</dbReference>
<reference evidence="2" key="3">
    <citation type="submission" date="2020-04" db="EMBL/GenBank/DDBJ databases">
        <authorList>
            <person name="Tanveer F."/>
            <person name="Xie Y."/>
            <person name="Shinwari Z.K."/>
        </authorList>
    </citation>
    <scope>NUCLEOTIDE SEQUENCE</scope>
    <source>
        <strain evidence="2">MOSEL-ME25</strain>
    </source>
</reference>
<dbReference type="GeneID" id="77845994"/>
<dbReference type="RefSeq" id="WP_040106584.1">
    <property type="nucleotide sequence ID" value="NZ_JABEVU030000001.1"/>
</dbReference>
<sequence>MTESIKELEIKGQHVEASGSFLFGERAKEYATKDKDGNETPGINAIYLGLVQRRTDALLNFWDCATAHVTRFKKSDIQKALAEVIDEKEDTIELIRGAIEVLEGSGYFKQEIRGFWLNVRQGYKQAKAGEGETKEEAREAAKEQAQSLVDMYEAVMDPAKEEEAMK</sequence>
<reference evidence="1 3" key="1">
    <citation type="submission" date="2015-01" db="EMBL/GenBank/DDBJ databases">
        <title>Genome sequences of high lactate-tolerant strain Salinicoccus roseus W12 with industrial interest.</title>
        <authorList>
            <person name="Wang H."/>
            <person name="Yu B."/>
        </authorList>
    </citation>
    <scope>NUCLEOTIDE SEQUENCE [LARGE SCALE GENOMIC DNA]</scope>
    <source>
        <strain evidence="1 3">W12</strain>
    </source>
</reference>
<protein>
    <submittedName>
        <fullName evidence="2">Tail assembly chaperone</fullName>
    </submittedName>
</protein>
<gene>
    <name evidence="2" type="ORF">F7P68_0011975</name>
    <name evidence="1" type="ORF">SN16_10550</name>
</gene>
<accession>A0A0C2DJ10</accession>
<dbReference type="AlphaFoldDB" id="A0A0C2DJ10"/>
<organism evidence="1 3">
    <name type="scientific">Salinicoccus roseus</name>
    <dbReference type="NCBI Taxonomy" id="45670"/>
    <lineage>
        <taxon>Bacteria</taxon>
        <taxon>Bacillati</taxon>
        <taxon>Bacillota</taxon>
        <taxon>Bacilli</taxon>
        <taxon>Bacillales</taxon>
        <taxon>Staphylococcaceae</taxon>
        <taxon>Salinicoccus</taxon>
    </lineage>
</organism>
<evidence type="ECO:0000313" key="1">
    <source>
        <dbReference type="EMBL" id="KIH69943.1"/>
    </source>
</evidence>
<evidence type="ECO:0000313" key="4">
    <source>
        <dbReference type="Proteomes" id="UP000527860"/>
    </source>
</evidence>
<reference evidence="2 4" key="4">
    <citation type="submission" date="2022-12" db="EMBL/GenBank/DDBJ databases">
        <title>Genome analysis and biological profiling of marine Salinicoccus roseus MOSEL-ME25.</title>
        <authorList>
            <person name="Mirza F.T."/>
            <person name="Xie Y."/>
            <person name="Shinwari Z.K."/>
        </authorList>
    </citation>
    <scope>NUCLEOTIDE SEQUENCE [LARGE SCALE GENOMIC DNA]</scope>
    <source>
        <strain evidence="2 4">MOSEL-ME25</strain>
    </source>
</reference>